<evidence type="ECO:0000313" key="2">
    <source>
        <dbReference type="EMBL" id="CAA7260785.1"/>
    </source>
</evidence>
<reference evidence="2 3" key="1">
    <citation type="submission" date="2020-01" db="EMBL/GenBank/DDBJ databases">
        <authorList>
            <person name="Gupta K D."/>
        </authorList>
    </citation>
    <scope>NUCLEOTIDE SEQUENCE [LARGE SCALE GENOMIC DNA]</scope>
</reference>
<keyword evidence="3" id="KW-1185">Reference proteome</keyword>
<evidence type="ECO:0000313" key="3">
    <source>
        <dbReference type="Proteomes" id="UP000467700"/>
    </source>
</evidence>
<dbReference type="EMBL" id="CACVBS010000030">
    <property type="protein sequence ID" value="CAA7260785.1"/>
    <property type="molecule type" value="Genomic_DNA"/>
</dbReference>
<dbReference type="Proteomes" id="UP000467700">
    <property type="component" value="Unassembled WGS sequence"/>
</dbReference>
<sequence>MVKEPSELQIAYERLSGIHKKLAAQKGGDNADKVLQQQLQKTLSMVRSKMAETRAQSTNSSDVNEDKAFQQQLAKTQLMLRAKWEEIQLAESSGMNEEDLNIHSSGVLGVRKDYEERLAKSTGISEEELWSSENLYRHLKLLENRFSRTIGARPWIEALLFRVHAILPSGEYMVINMDHDVSLTPENTSALPTPDDFVVHSVIVVNDECHARRFLSFPSLARIRVHNPSTFFILETKFLDPLCHVPQAADELYECAKRLDKKIIRGALTSGEDWIFLHLKMNDDGNGASYHYSERLRLYKAQTNLAADVEISRPWPDLIAAILSSWIENSHSEITDDDWFEAM</sequence>
<protein>
    <submittedName>
        <fullName evidence="2">Uncharacterized protein</fullName>
    </submittedName>
</protein>
<proteinExistence type="predicted"/>
<organism evidence="2 3">
    <name type="scientific">Cyclocybe aegerita</name>
    <name type="common">Black poplar mushroom</name>
    <name type="synonym">Agrocybe aegerita</name>
    <dbReference type="NCBI Taxonomy" id="1973307"/>
    <lineage>
        <taxon>Eukaryota</taxon>
        <taxon>Fungi</taxon>
        <taxon>Dikarya</taxon>
        <taxon>Basidiomycota</taxon>
        <taxon>Agaricomycotina</taxon>
        <taxon>Agaricomycetes</taxon>
        <taxon>Agaricomycetidae</taxon>
        <taxon>Agaricales</taxon>
        <taxon>Agaricineae</taxon>
        <taxon>Bolbitiaceae</taxon>
        <taxon>Cyclocybe</taxon>
    </lineage>
</organism>
<feature type="region of interest" description="Disordered" evidence="1">
    <location>
        <begin position="47"/>
        <end position="66"/>
    </location>
</feature>
<evidence type="ECO:0000256" key="1">
    <source>
        <dbReference type="SAM" id="MobiDB-lite"/>
    </source>
</evidence>
<comment type="caution">
    <text evidence="2">The sequence shown here is derived from an EMBL/GenBank/DDBJ whole genome shotgun (WGS) entry which is preliminary data.</text>
</comment>
<dbReference type="AlphaFoldDB" id="A0A8S0VQQ4"/>
<gene>
    <name evidence="2" type="ORF">AAE3_LOCUS2920</name>
</gene>
<name>A0A8S0VQQ4_CYCAE</name>
<dbReference type="OrthoDB" id="2720314at2759"/>
<accession>A0A8S0VQQ4</accession>